<feature type="compositionally biased region" description="Polar residues" evidence="1">
    <location>
        <begin position="22"/>
        <end position="40"/>
    </location>
</feature>
<evidence type="ECO:0000313" key="2">
    <source>
        <dbReference type="EMBL" id="KAJ5240488.1"/>
    </source>
</evidence>
<protein>
    <submittedName>
        <fullName evidence="2">Uncharacterized protein</fullName>
    </submittedName>
</protein>
<dbReference type="EMBL" id="JAPQKT010000002">
    <property type="protein sequence ID" value="KAJ5240488.1"/>
    <property type="molecule type" value="Genomic_DNA"/>
</dbReference>
<evidence type="ECO:0000313" key="3">
    <source>
        <dbReference type="Proteomes" id="UP001147733"/>
    </source>
</evidence>
<comment type="caution">
    <text evidence="2">The sequence shown here is derived from an EMBL/GenBank/DDBJ whole genome shotgun (WGS) entry which is preliminary data.</text>
</comment>
<organism evidence="2 3">
    <name type="scientific">Penicillium citrinum</name>
    <dbReference type="NCBI Taxonomy" id="5077"/>
    <lineage>
        <taxon>Eukaryota</taxon>
        <taxon>Fungi</taxon>
        <taxon>Dikarya</taxon>
        <taxon>Ascomycota</taxon>
        <taxon>Pezizomycotina</taxon>
        <taxon>Eurotiomycetes</taxon>
        <taxon>Eurotiomycetidae</taxon>
        <taxon>Eurotiales</taxon>
        <taxon>Aspergillaceae</taxon>
        <taxon>Penicillium</taxon>
    </lineage>
</organism>
<dbReference type="GeneID" id="81380166"/>
<dbReference type="AlphaFoldDB" id="A0A9W9TTU7"/>
<reference evidence="2" key="2">
    <citation type="journal article" date="2023" name="IMA Fungus">
        <title>Comparative genomic study of the Penicillium genus elucidates a diverse pangenome and 15 lateral gene transfer events.</title>
        <authorList>
            <person name="Petersen C."/>
            <person name="Sorensen T."/>
            <person name="Nielsen M.R."/>
            <person name="Sondergaard T.E."/>
            <person name="Sorensen J.L."/>
            <person name="Fitzpatrick D.A."/>
            <person name="Frisvad J.C."/>
            <person name="Nielsen K.L."/>
        </authorList>
    </citation>
    <scope>NUCLEOTIDE SEQUENCE</scope>
    <source>
        <strain evidence="2">IBT 23319</strain>
    </source>
</reference>
<name>A0A9W9TTU7_PENCI</name>
<dbReference type="Proteomes" id="UP001147733">
    <property type="component" value="Unassembled WGS sequence"/>
</dbReference>
<gene>
    <name evidence="2" type="ORF">N7469_002079</name>
</gene>
<evidence type="ECO:0000256" key="1">
    <source>
        <dbReference type="SAM" id="MobiDB-lite"/>
    </source>
</evidence>
<sequence>MPVVMTGCGFGSVLGMAVPSVHNKQSPRGDSPSNGSSSVNYWDPPCNSADDLVIVSIPPQD</sequence>
<keyword evidence="3" id="KW-1185">Reference proteome</keyword>
<dbReference type="RefSeq" id="XP_056503493.1">
    <property type="nucleotide sequence ID" value="XM_056640999.1"/>
</dbReference>
<reference evidence="2" key="1">
    <citation type="submission" date="2022-11" db="EMBL/GenBank/DDBJ databases">
        <authorList>
            <person name="Petersen C."/>
        </authorList>
    </citation>
    <scope>NUCLEOTIDE SEQUENCE</scope>
    <source>
        <strain evidence="2">IBT 23319</strain>
    </source>
</reference>
<feature type="region of interest" description="Disordered" evidence="1">
    <location>
        <begin position="20"/>
        <end position="45"/>
    </location>
</feature>
<accession>A0A9W9TTU7</accession>
<proteinExistence type="predicted"/>